<evidence type="ECO:0000313" key="2">
    <source>
        <dbReference type="Proteomes" id="UP000474778"/>
    </source>
</evidence>
<evidence type="ECO:0000313" key="1">
    <source>
        <dbReference type="EMBL" id="MXR70801.1"/>
    </source>
</evidence>
<organism evidence="1 2">
    <name type="scientific">Shewanella insulae</name>
    <dbReference type="NCBI Taxonomy" id="2681496"/>
    <lineage>
        <taxon>Bacteria</taxon>
        <taxon>Pseudomonadati</taxon>
        <taxon>Pseudomonadota</taxon>
        <taxon>Gammaproteobacteria</taxon>
        <taxon>Alteromonadales</taxon>
        <taxon>Shewanellaceae</taxon>
        <taxon>Shewanella</taxon>
    </lineage>
</organism>
<comment type="caution">
    <text evidence="1">The sequence shown here is derived from an EMBL/GenBank/DDBJ whole genome shotgun (WGS) entry which is preliminary data.</text>
</comment>
<dbReference type="AlphaFoldDB" id="A0A6L7I5X0"/>
<keyword evidence="2" id="KW-1185">Reference proteome</keyword>
<sequence>MSKLSDFFQKLGSDAALLEAYKADPEGVMKANGLTDKEIQVVLSGDQEQLSSLSGDTSEVKSYLIITNPDDSK</sequence>
<dbReference type="EMBL" id="WRPA01000025">
    <property type="protein sequence ID" value="MXR70801.1"/>
    <property type="molecule type" value="Genomic_DNA"/>
</dbReference>
<dbReference type="RefSeq" id="WP_160798806.1">
    <property type="nucleotide sequence ID" value="NZ_CANMWR010000021.1"/>
</dbReference>
<proteinExistence type="predicted"/>
<accession>A0A6L7I5X0</accession>
<dbReference type="Gene3D" id="1.10.700.10">
    <property type="entry name" value="Dioxygenase LigAB, LigA subunit"/>
    <property type="match status" value="1"/>
</dbReference>
<protein>
    <recommendedName>
        <fullName evidence="3">Extradiol ring-cleavage dioxygenase LigAB LigA subunit domain-containing protein</fullName>
    </recommendedName>
</protein>
<dbReference type="Proteomes" id="UP000474778">
    <property type="component" value="Unassembled WGS sequence"/>
</dbReference>
<name>A0A6L7I5X0_9GAMM</name>
<evidence type="ECO:0008006" key="3">
    <source>
        <dbReference type="Google" id="ProtNLM"/>
    </source>
</evidence>
<gene>
    <name evidence="1" type="ORF">GNT65_19270</name>
</gene>
<dbReference type="InterPro" id="IPR036622">
    <property type="entry name" value="LigA_sf"/>
</dbReference>
<reference evidence="1 2" key="1">
    <citation type="submission" date="2019-12" db="EMBL/GenBank/DDBJ databases">
        <title>Shewanella insulae sp. nov., isolated from a tidal flat.</title>
        <authorList>
            <person name="Yoon J.-H."/>
        </authorList>
    </citation>
    <scope>NUCLEOTIDE SEQUENCE [LARGE SCALE GENOMIC DNA]</scope>
    <source>
        <strain evidence="1 2">JBTF-M18</strain>
    </source>
</reference>